<dbReference type="Proteomes" id="UP001362999">
    <property type="component" value="Unassembled WGS sequence"/>
</dbReference>
<feature type="compositionally biased region" description="Basic and acidic residues" evidence="1">
    <location>
        <begin position="87"/>
        <end position="99"/>
    </location>
</feature>
<accession>A0AAW0A993</accession>
<sequence length="232" mass="26270">MSWFLRLSEAFADDSGGYQATCDTDGETVPMTTPKPSSDYPDDSMSISCPSGPFTSSEGPVIPPEDESDNEFPETIPLPQSPSPETGLKRRQDSEYYDRSDEEDDTDSELDPSSPRCRRRTKAPNPNSSWARQKQATIASREPTFVPQHSRLDHFRSKILEDDPKAEFDDDNVLRVRCSHCAEWVVMQTLYEKQWSFDTVIILARFQKTCRQIHTSSTTTPVIPTSVSWSYA</sequence>
<gene>
    <name evidence="3" type="ORF">R3P38DRAFT_3215202</name>
    <name evidence="2" type="ORF">R3P38DRAFT_3235462</name>
</gene>
<evidence type="ECO:0000313" key="4">
    <source>
        <dbReference type="Proteomes" id="UP001362999"/>
    </source>
</evidence>
<evidence type="ECO:0000313" key="2">
    <source>
        <dbReference type="EMBL" id="KAK6980580.1"/>
    </source>
</evidence>
<keyword evidence="4" id="KW-1185">Reference proteome</keyword>
<feature type="region of interest" description="Disordered" evidence="1">
    <location>
        <begin position="14"/>
        <end position="133"/>
    </location>
</feature>
<dbReference type="EMBL" id="JAWWNJ010000078">
    <property type="protein sequence ID" value="KAK7005499.1"/>
    <property type="molecule type" value="Genomic_DNA"/>
</dbReference>
<evidence type="ECO:0000313" key="3">
    <source>
        <dbReference type="EMBL" id="KAK7005499.1"/>
    </source>
</evidence>
<proteinExistence type="predicted"/>
<protein>
    <submittedName>
        <fullName evidence="3">Uncharacterized protein</fullName>
    </submittedName>
</protein>
<dbReference type="EMBL" id="JAWWNJ010000158">
    <property type="protein sequence ID" value="KAK6980580.1"/>
    <property type="molecule type" value="Genomic_DNA"/>
</dbReference>
<dbReference type="AlphaFoldDB" id="A0AAW0A993"/>
<name>A0AAW0A993_9AGAR</name>
<feature type="compositionally biased region" description="Polar residues" evidence="1">
    <location>
        <begin position="45"/>
        <end position="58"/>
    </location>
</feature>
<evidence type="ECO:0000256" key="1">
    <source>
        <dbReference type="SAM" id="MobiDB-lite"/>
    </source>
</evidence>
<comment type="caution">
    <text evidence="3">The sequence shown here is derived from an EMBL/GenBank/DDBJ whole genome shotgun (WGS) entry which is preliminary data.</text>
</comment>
<reference evidence="3 4" key="1">
    <citation type="journal article" date="2024" name="J Genomics">
        <title>Draft genome sequencing and assembly of Favolaschia claudopus CIRM-BRFM 2984 isolated from oak limbs.</title>
        <authorList>
            <person name="Navarro D."/>
            <person name="Drula E."/>
            <person name="Chaduli D."/>
            <person name="Cazenave R."/>
            <person name="Ahrendt S."/>
            <person name="Wang J."/>
            <person name="Lipzen A."/>
            <person name="Daum C."/>
            <person name="Barry K."/>
            <person name="Grigoriev I.V."/>
            <person name="Favel A."/>
            <person name="Rosso M.N."/>
            <person name="Martin F."/>
        </authorList>
    </citation>
    <scope>NUCLEOTIDE SEQUENCE [LARGE SCALE GENOMIC DNA]</scope>
    <source>
        <strain evidence="3 4">CIRM-BRFM 2984</strain>
    </source>
</reference>
<feature type="compositionally biased region" description="Polar residues" evidence="1">
    <location>
        <begin position="124"/>
        <end position="133"/>
    </location>
</feature>
<organism evidence="3 4">
    <name type="scientific">Favolaschia claudopus</name>
    <dbReference type="NCBI Taxonomy" id="2862362"/>
    <lineage>
        <taxon>Eukaryota</taxon>
        <taxon>Fungi</taxon>
        <taxon>Dikarya</taxon>
        <taxon>Basidiomycota</taxon>
        <taxon>Agaricomycotina</taxon>
        <taxon>Agaricomycetes</taxon>
        <taxon>Agaricomycetidae</taxon>
        <taxon>Agaricales</taxon>
        <taxon>Marasmiineae</taxon>
        <taxon>Mycenaceae</taxon>
        <taxon>Favolaschia</taxon>
    </lineage>
</organism>
<feature type="compositionally biased region" description="Acidic residues" evidence="1">
    <location>
        <begin position="100"/>
        <end position="110"/>
    </location>
</feature>